<feature type="region of interest" description="Disordered" evidence="1">
    <location>
        <begin position="1"/>
        <end position="77"/>
    </location>
</feature>
<dbReference type="AlphaFoldDB" id="A0A8B9U4Y9"/>
<protein>
    <submittedName>
        <fullName evidence="2">Uncharacterized protein</fullName>
    </submittedName>
</protein>
<reference evidence="2" key="2">
    <citation type="submission" date="2025-09" db="UniProtKB">
        <authorList>
            <consortium name="Ensembl"/>
        </authorList>
    </citation>
    <scope>IDENTIFICATION</scope>
</reference>
<dbReference type="Proteomes" id="UP000694549">
    <property type="component" value="Unplaced"/>
</dbReference>
<evidence type="ECO:0000256" key="1">
    <source>
        <dbReference type="SAM" id="MobiDB-lite"/>
    </source>
</evidence>
<organism evidence="2 3">
    <name type="scientific">Anas zonorhyncha</name>
    <name type="common">Eastern spot-billed duck</name>
    <dbReference type="NCBI Taxonomy" id="75864"/>
    <lineage>
        <taxon>Eukaryota</taxon>
        <taxon>Metazoa</taxon>
        <taxon>Chordata</taxon>
        <taxon>Craniata</taxon>
        <taxon>Vertebrata</taxon>
        <taxon>Euteleostomi</taxon>
        <taxon>Archelosauria</taxon>
        <taxon>Archosauria</taxon>
        <taxon>Dinosauria</taxon>
        <taxon>Saurischia</taxon>
        <taxon>Theropoda</taxon>
        <taxon>Coelurosauria</taxon>
        <taxon>Aves</taxon>
        <taxon>Neognathae</taxon>
        <taxon>Galloanserae</taxon>
        <taxon>Anseriformes</taxon>
        <taxon>Anatidae</taxon>
        <taxon>Anatinae</taxon>
        <taxon>Anas</taxon>
    </lineage>
</organism>
<accession>A0A8B9U4Y9</accession>
<name>A0A8B9U4Y9_9AVES</name>
<feature type="compositionally biased region" description="Pro residues" evidence="1">
    <location>
        <begin position="1"/>
        <end position="15"/>
    </location>
</feature>
<keyword evidence="3" id="KW-1185">Reference proteome</keyword>
<sequence length="77" mass="8009">YPPSPPVARTPPPFSFQPREGQNLCPPRLSPLPQHHSHSPGLRGRSGAPPAPSLPDLPHSGTCSRPLPAAPKASSAP</sequence>
<proteinExistence type="predicted"/>
<evidence type="ECO:0000313" key="3">
    <source>
        <dbReference type="Proteomes" id="UP000694549"/>
    </source>
</evidence>
<reference evidence="2" key="1">
    <citation type="submission" date="2025-08" db="UniProtKB">
        <authorList>
            <consortium name="Ensembl"/>
        </authorList>
    </citation>
    <scope>IDENTIFICATION</scope>
</reference>
<dbReference type="Ensembl" id="ENSAZOT00000002734.1">
    <property type="protein sequence ID" value="ENSAZOP00000002565.1"/>
    <property type="gene ID" value="ENSAZOG00000001710.1"/>
</dbReference>
<evidence type="ECO:0000313" key="2">
    <source>
        <dbReference type="Ensembl" id="ENSAZOP00000002565.1"/>
    </source>
</evidence>
<feature type="compositionally biased region" description="Low complexity" evidence="1">
    <location>
        <begin position="64"/>
        <end position="77"/>
    </location>
</feature>